<feature type="compositionally biased region" description="Low complexity" evidence="2">
    <location>
        <begin position="476"/>
        <end position="485"/>
    </location>
</feature>
<dbReference type="OrthoDB" id="436488at2759"/>
<feature type="compositionally biased region" description="Basic and acidic residues" evidence="2">
    <location>
        <begin position="1007"/>
        <end position="1021"/>
    </location>
</feature>
<dbReference type="Proteomes" id="UP001152797">
    <property type="component" value="Unassembled WGS sequence"/>
</dbReference>
<evidence type="ECO:0000313" key="3">
    <source>
        <dbReference type="EMBL" id="CAI4001878.1"/>
    </source>
</evidence>
<feature type="compositionally biased region" description="Basic and acidic residues" evidence="2">
    <location>
        <begin position="827"/>
        <end position="840"/>
    </location>
</feature>
<feature type="region of interest" description="Disordered" evidence="2">
    <location>
        <begin position="1763"/>
        <end position="1783"/>
    </location>
</feature>
<dbReference type="PANTHER" id="PTHR36812:SF9">
    <property type="entry name" value="MYB-LIKE PROTEIN X ISOFORM X1"/>
    <property type="match status" value="1"/>
</dbReference>
<accession>A0A9P1D1G8</accession>
<dbReference type="PANTHER" id="PTHR36812">
    <property type="entry name" value="NEUROFILAMENT TRIPLET M PROTEIN-LIKE PROTEIN"/>
    <property type="match status" value="1"/>
</dbReference>
<feature type="coiled-coil region" evidence="1">
    <location>
        <begin position="1151"/>
        <end position="1208"/>
    </location>
</feature>
<feature type="compositionally biased region" description="Low complexity" evidence="2">
    <location>
        <begin position="1104"/>
        <end position="1115"/>
    </location>
</feature>
<proteinExistence type="predicted"/>
<feature type="region of interest" description="Disordered" evidence="2">
    <location>
        <begin position="981"/>
        <end position="1126"/>
    </location>
</feature>
<evidence type="ECO:0000256" key="1">
    <source>
        <dbReference type="SAM" id="Coils"/>
    </source>
</evidence>
<reference evidence="3" key="1">
    <citation type="submission" date="2022-10" db="EMBL/GenBank/DDBJ databases">
        <authorList>
            <person name="Chen Y."/>
            <person name="Dougan E. K."/>
            <person name="Chan C."/>
            <person name="Rhodes N."/>
            <person name="Thang M."/>
        </authorList>
    </citation>
    <scope>NUCLEOTIDE SEQUENCE</scope>
</reference>
<feature type="compositionally biased region" description="Acidic residues" evidence="2">
    <location>
        <begin position="997"/>
        <end position="1006"/>
    </location>
</feature>
<reference evidence="4" key="2">
    <citation type="submission" date="2024-04" db="EMBL/GenBank/DDBJ databases">
        <authorList>
            <person name="Chen Y."/>
            <person name="Shah S."/>
            <person name="Dougan E. K."/>
            <person name="Thang M."/>
            <person name="Chan C."/>
        </authorList>
    </citation>
    <scope>NUCLEOTIDE SEQUENCE [LARGE SCALE GENOMIC DNA]</scope>
</reference>
<keyword evidence="5" id="KW-1185">Reference proteome</keyword>
<name>A0A9P1D1G8_9DINO</name>
<protein>
    <submittedName>
        <fullName evidence="3">Uncharacterized protein</fullName>
    </submittedName>
</protein>
<evidence type="ECO:0000313" key="4">
    <source>
        <dbReference type="EMBL" id="CAL1155253.1"/>
    </source>
</evidence>
<feature type="compositionally biased region" description="Low complexity" evidence="2">
    <location>
        <begin position="1764"/>
        <end position="1775"/>
    </location>
</feature>
<feature type="coiled-coil region" evidence="1">
    <location>
        <begin position="1272"/>
        <end position="1319"/>
    </location>
</feature>
<feature type="region of interest" description="Disordered" evidence="2">
    <location>
        <begin position="476"/>
        <end position="503"/>
    </location>
</feature>
<organism evidence="3">
    <name type="scientific">Cladocopium goreaui</name>
    <dbReference type="NCBI Taxonomy" id="2562237"/>
    <lineage>
        <taxon>Eukaryota</taxon>
        <taxon>Sar</taxon>
        <taxon>Alveolata</taxon>
        <taxon>Dinophyceae</taxon>
        <taxon>Suessiales</taxon>
        <taxon>Symbiodiniaceae</taxon>
        <taxon>Cladocopium</taxon>
    </lineage>
</organism>
<keyword evidence="1" id="KW-0175">Coiled coil</keyword>
<feature type="coiled-coil region" evidence="1">
    <location>
        <begin position="343"/>
        <end position="370"/>
    </location>
</feature>
<sequence length="2143" mass="234371">MWGAGYPVQASFVPPGGAANPFVPAQHAWAQQQQQQQGRFSYGAQQAVQAAYGQSSLTYQPLQQMLSSGTTTTKHAGEEKYIAFSEGNDTEEFVIQTLSGEFTVKGENHGRPFYQKMPVRAGTPPPEVFVYYWDGRDGPSFEGWWFGKAVGGNEVWSHCPEKAMLPPLKGWKIPFQGPARNTFIMMPRSEKLKRENQERASRVKVLEQGASNVINAAQKAVDEAKVVCEKDHGSLDPTILKEVEASLKPHLQALMDQLKNVESAGLGDATKQLESKIRRTHVQATDAISKIKVLVPQIMRVQQEKQSEQRDEKLLKEMLTSITDKFHAAEDLAEKAEITSAMIEHAGEDLVEAQKAAQQTEESAKQAAAAVKEALTAIGLKLAMLKQFESDQGRLKATDALGTFREKLRVANQKLVPFLAAQDTFKAQAEAKYLADELEAKLAPAEVEVDKAEQVAEPLLSFAEAALAAGQAAAEATATPKAKASSSKEKDKKSETSKEKTATLNQLPKAEVVAQAAQNAQEAAVSLQGVVKLLETKRSDQQVLFSAPMKKVLEKAENRVKNAQRKLERIKVAQKELKERETSIALVSDVQEKMESVEKALNLAKEAVAACQGDEQEMLKVATKEVSTAKVALSMRLLEVKRFTAEAGIQAQRSLQEHQQSLQASLAEIEALKKKAAENKEVSKRKEAQRKVEEAEDRAHQAEKSAADIFDESRIASMTAMEIREAGDKNQQAFKGTMEAVRAAQTMITTLQIEAKNKENATTLTHDYAKLQARLRQAEAAVAHCAVLPPAVQAQLQLKAHIDEVESKVKDSEAKVEIAEKMAMEAEKNPLPAEETKGDTKTSGAGVPAPKAFPSKAMPYKGKAFGKGEAKGEPEATGGPVEKAKAAVEVANLELKMVMRYLEAQAKAERIPEEDMNILKGRIEAAKARVDAASGLLEKAVEKRASLALLGDADKKVFEAEKAVEAAAELAVPLQELMASEEKKPVKAQGGKTSEEDGKEAEDKDQEGEKKEEKDAEKMDEKDEENDEEGKKNKDKKEEKETTDAQGQEKKGEDGEDPKDGKGKGDEDSKEEMKEEMKEEKEEKEPVKEETEEDGEGKTEPSPLEEALAAMNNAAQVASRQLSSAKTTLAVKRISAKRLPGNAPATCLEQLDALQKRLDAAMKRLAEVRRGSTDRQYAKARKAMAQSIEQAEAKVEASKEAFQALMDLPEEADLPKMQQVLQSAAAAQSEATAAIQAARVPLVERLQKAKADGVTTDTSEVLKEFQEMFAKLAPLQSKLDEQRREANDKEHKFVASLLMQEATEMLKEVDGKLARLNEVALPLTKGEELQPLARLGQLLEALRHHASSASKTHATLWGELAKASGGEGGHIIPKGITDALKSLQPELPDLADLLGATEEDAQMLAAGLARMDPEEAAKEDGGISEQKFIEHMKVRYLCVAVVTVTSELEVGSNTVRKLEVNEVLDALGEATRESKSGLERVECKAQQDGAQGFVTIAGSGGTTYLEVYTPFMERVRAAEEALADSHESVSSTVTYLKQKHDELKSTRGSQALNELKQKLQDLRVQATRAQVQYSDVKHKVTEAKNRHDRQLEAHKKRRQTAAEKLAADTITGEASAMVDELIAKATNACNAASSILNVTTSDTPSSTISLQALEQVEKDLLAVVEACAEGEGKIMKTVEKEIRNASKGPLVDARRMMFRLKVKLAPLPNNCKKHLKTIQEKKLMMVEDVQRMVADLLREHARKNNLSADALYEQLRKVPDHADGAGAVNGNADGDANSDRTAEADGAIPIESLRAFLQSVKEMASAELDIALQGFEAGISRFAFFDLVEEYRKCVKEVAVTATIEVKSSITRKLEIDEVVQVLGQPTIEEGSGLLRAPCRILRDNIEGWVTLNGSQGTAYLKRVAKPYYLCEEETSLLDSCASSGQQVSTARKGERLEVLEGPRLETTTEVTRARGRATKDGQVGWVLFKDHSGRCFFELQDLLICRGGVALTDNFDIGACKAIRKLEVGETLQSLEEPRQDESRSLTRIKVRALNDGKEGWATSQGNQGTLYVVETNKHFTCAESVDLEASPGKALRRLEVGEGFELLQDPTVELRQGKSFARGRCSSGQPGEGWFAITGNVQPWTHREELSAKTLSTDVQS</sequence>
<feature type="coiled-coil region" evidence="1">
    <location>
        <begin position="553"/>
        <end position="607"/>
    </location>
</feature>
<dbReference type="EMBL" id="CAMXCT030003002">
    <property type="protein sequence ID" value="CAL4789190.1"/>
    <property type="molecule type" value="Genomic_DNA"/>
</dbReference>
<feature type="compositionally biased region" description="Polar residues" evidence="2">
    <location>
        <begin position="1116"/>
        <end position="1126"/>
    </location>
</feature>
<comment type="caution">
    <text evidence="3">The sequence shown here is derived from an EMBL/GenBank/DDBJ whole genome shotgun (WGS) entry which is preliminary data.</text>
</comment>
<evidence type="ECO:0000256" key="2">
    <source>
        <dbReference type="SAM" id="MobiDB-lite"/>
    </source>
</evidence>
<feature type="region of interest" description="Disordered" evidence="2">
    <location>
        <begin position="676"/>
        <end position="705"/>
    </location>
</feature>
<feature type="coiled-coil region" evidence="1">
    <location>
        <begin position="1552"/>
        <end position="1604"/>
    </location>
</feature>
<feature type="compositionally biased region" description="Basic and acidic residues" evidence="2">
    <location>
        <begin position="486"/>
        <end position="501"/>
    </location>
</feature>
<evidence type="ECO:0000313" key="5">
    <source>
        <dbReference type="Proteomes" id="UP001152797"/>
    </source>
</evidence>
<feature type="region of interest" description="Disordered" evidence="2">
    <location>
        <begin position="827"/>
        <end position="854"/>
    </location>
</feature>
<dbReference type="EMBL" id="CAMXCT010003002">
    <property type="protein sequence ID" value="CAI4001878.1"/>
    <property type="molecule type" value="Genomic_DNA"/>
</dbReference>
<gene>
    <name evidence="3" type="ORF">C1SCF055_LOCUS27878</name>
</gene>
<dbReference type="EMBL" id="CAMXCT020003002">
    <property type="protein sequence ID" value="CAL1155253.1"/>
    <property type="molecule type" value="Genomic_DNA"/>
</dbReference>
<feature type="compositionally biased region" description="Basic and acidic residues" evidence="2">
    <location>
        <begin position="1029"/>
        <end position="1089"/>
    </location>
</feature>